<keyword evidence="9" id="KW-1185">Reference proteome</keyword>
<name>A0A1E4TGQ9_9ASCO</name>
<dbReference type="Pfam" id="PF07690">
    <property type="entry name" value="MFS_1"/>
    <property type="match status" value="1"/>
</dbReference>
<dbReference type="GO" id="GO:0000329">
    <property type="term" value="C:fungal-type vacuole membrane"/>
    <property type="evidence" value="ECO:0007669"/>
    <property type="project" value="EnsemblFungi"/>
</dbReference>
<comment type="subcellular location">
    <subcellularLocation>
        <location evidence="1">Membrane</location>
        <topology evidence="1">Multi-pass membrane protein</topology>
    </subcellularLocation>
</comment>
<evidence type="ECO:0000256" key="2">
    <source>
        <dbReference type="ARBA" id="ARBA00022448"/>
    </source>
</evidence>
<keyword evidence="4 6" id="KW-1133">Transmembrane helix</keyword>
<evidence type="ECO:0000313" key="9">
    <source>
        <dbReference type="Proteomes" id="UP000095023"/>
    </source>
</evidence>
<feature type="transmembrane region" description="Helical" evidence="6">
    <location>
        <begin position="442"/>
        <end position="463"/>
    </location>
</feature>
<dbReference type="Proteomes" id="UP000095023">
    <property type="component" value="Unassembled WGS sequence"/>
</dbReference>
<accession>A0A1E4TGQ9</accession>
<feature type="transmembrane region" description="Helical" evidence="6">
    <location>
        <begin position="86"/>
        <end position="105"/>
    </location>
</feature>
<feature type="transmembrane region" description="Helical" evidence="6">
    <location>
        <begin position="143"/>
        <end position="167"/>
    </location>
</feature>
<dbReference type="PANTHER" id="PTHR23504">
    <property type="entry name" value="MAJOR FACILITATOR SUPERFAMILY DOMAIN-CONTAINING PROTEIN 10"/>
    <property type="match status" value="1"/>
</dbReference>
<feature type="transmembrane region" description="Helical" evidence="6">
    <location>
        <begin position="382"/>
        <end position="401"/>
    </location>
</feature>
<dbReference type="InterPro" id="IPR036259">
    <property type="entry name" value="MFS_trans_sf"/>
</dbReference>
<protein>
    <recommendedName>
        <fullName evidence="7">Major facilitator superfamily (MFS) profile domain-containing protein</fullName>
    </recommendedName>
</protein>
<feature type="transmembrane region" description="Helical" evidence="6">
    <location>
        <begin position="187"/>
        <end position="211"/>
    </location>
</feature>
<feature type="transmembrane region" description="Helical" evidence="6">
    <location>
        <begin position="413"/>
        <end position="436"/>
    </location>
</feature>
<organism evidence="8 9">
    <name type="scientific">Tortispora caseinolytica NRRL Y-17796</name>
    <dbReference type="NCBI Taxonomy" id="767744"/>
    <lineage>
        <taxon>Eukaryota</taxon>
        <taxon>Fungi</taxon>
        <taxon>Dikarya</taxon>
        <taxon>Ascomycota</taxon>
        <taxon>Saccharomycotina</taxon>
        <taxon>Trigonopsidomycetes</taxon>
        <taxon>Trigonopsidales</taxon>
        <taxon>Trigonopsidaceae</taxon>
        <taxon>Tortispora</taxon>
    </lineage>
</organism>
<feature type="transmembrane region" description="Helical" evidence="6">
    <location>
        <begin position="111"/>
        <end position="131"/>
    </location>
</feature>
<keyword evidence="5 6" id="KW-0472">Membrane</keyword>
<dbReference type="AlphaFoldDB" id="A0A1E4TGQ9"/>
<feature type="transmembrane region" description="Helical" evidence="6">
    <location>
        <begin position="517"/>
        <end position="536"/>
    </location>
</feature>
<keyword evidence="3 6" id="KW-0812">Transmembrane</keyword>
<dbReference type="Gene3D" id="1.20.1250.20">
    <property type="entry name" value="MFS general substrate transporter like domains"/>
    <property type="match status" value="1"/>
</dbReference>
<keyword evidence="2" id="KW-0813">Transport</keyword>
<evidence type="ECO:0000256" key="4">
    <source>
        <dbReference type="ARBA" id="ARBA00022989"/>
    </source>
</evidence>
<evidence type="ECO:0000256" key="5">
    <source>
        <dbReference type="ARBA" id="ARBA00023136"/>
    </source>
</evidence>
<dbReference type="PROSITE" id="PS50850">
    <property type="entry name" value="MFS"/>
    <property type="match status" value="1"/>
</dbReference>
<feature type="domain" description="Major facilitator superfamily (MFS) profile" evidence="7">
    <location>
        <begin position="13"/>
        <end position="540"/>
    </location>
</feature>
<evidence type="ECO:0000259" key="7">
    <source>
        <dbReference type="PROSITE" id="PS50850"/>
    </source>
</evidence>
<dbReference type="InterPro" id="IPR011701">
    <property type="entry name" value="MFS"/>
</dbReference>
<gene>
    <name evidence="8" type="ORF">CANCADRAFT_113423</name>
</gene>
<dbReference type="OrthoDB" id="10262656at2759"/>
<sequence>MARVNLEGFHYAQISIIAICRFAEPIALVSVLPYLYFMIQSFLPEGTDEAEVSKYAGWVATSFSASQILTGIVWGRISDVIGRKPVMFLGMVGTLITSLLFGFSTSLTQALITRALAGLLNGNVSVVRTLLAENAPKKEHQALAFSVMPLMFQFGSVIGPILGGFLANPSKTMPNTWFGSSEFFKKYPWALPNIFVAFLMLFSIIILLLFLDETHVHLKDRPDPFREFGRRISRTFLCSNHIFEELEERTESLLEEAIDEFEEEEEHRNESSPLLFPTPARRFSSRSLRRISSAGSRFSDEIYFPIETNRSHVHVAGRSSVPWNEVFNIQVCHQLISYMILCFDTMGFDFLIPLLLSQAQSTNIIHHFPFSRGGLGMDASTVGKYLSASGLAGMAIMALAFPTLDAVIGSYRLYVLSLWFLPIAYVAPPFLLYLNLDQISNWLLSIAVMLILFSKVTFSTLAFPENMLLLNRASTLPEFLGTINGVAQVCASISRALVPVLSGSISAYGQKHSLAGLPWYMLTIVSLVGSFQTVFLSDPD</sequence>
<dbReference type="EMBL" id="KV453842">
    <property type="protein sequence ID" value="ODV90945.1"/>
    <property type="molecule type" value="Genomic_DNA"/>
</dbReference>
<dbReference type="InterPro" id="IPR020846">
    <property type="entry name" value="MFS_dom"/>
</dbReference>
<dbReference type="SUPFAM" id="SSF103473">
    <property type="entry name" value="MFS general substrate transporter"/>
    <property type="match status" value="1"/>
</dbReference>
<evidence type="ECO:0000256" key="6">
    <source>
        <dbReference type="SAM" id="Phobius"/>
    </source>
</evidence>
<proteinExistence type="predicted"/>
<reference evidence="9" key="1">
    <citation type="submission" date="2016-02" db="EMBL/GenBank/DDBJ databases">
        <title>Comparative genomics of biotechnologically important yeasts.</title>
        <authorList>
            <consortium name="DOE Joint Genome Institute"/>
            <person name="Riley R."/>
            <person name="Haridas S."/>
            <person name="Wolfe K.H."/>
            <person name="Lopes M.R."/>
            <person name="Hittinger C.T."/>
            <person name="Goker M."/>
            <person name="Salamov A."/>
            <person name="Wisecaver J."/>
            <person name="Long T.M."/>
            <person name="Aerts A.L."/>
            <person name="Barry K."/>
            <person name="Choi C."/>
            <person name="Clum A."/>
            <person name="Coughlan A.Y."/>
            <person name="Deshpande S."/>
            <person name="Douglass A.P."/>
            <person name="Hanson S.J."/>
            <person name="Klenk H.-P."/>
            <person name="Labutti K."/>
            <person name="Lapidus A."/>
            <person name="Lindquist E."/>
            <person name="Lipzen A."/>
            <person name="Meier-Kolthoff J.P."/>
            <person name="Ohm R.A."/>
            <person name="Otillar R.P."/>
            <person name="Pangilinan J."/>
            <person name="Peng Y."/>
            <person name="Rokas A."/>
            <person name="Rosa C.A."/>
            <person name="Scheuner C."/>
            <person name="Sibirny A.A."/>
            <person name="Slot J.C."/>
            <person name="Stielow J.B."/>
            <person name="Sun H."/>
            <person name="Kurtzman C.P."/>
            <person name="Blackwell M."/>
            <person name="Jeffries T.W."/>
            <person name="Grigoriev I.V."/>
        </authorList>
    </citation>
    <scope>NUCLEOTIDE SEQUENCE [LARGE SCALE GENOMIC DNA]</scope>
    <source>
        <strain evidence="9">NRRL Y-17796</strain>
    </source>
</reference>
<dbReference type="GO" id="GO:0005254">
    <property type="term" value="F:chloride channel activity"/>
    <property type="evidence" value="ECO:0007669"/>
    <property type="project" value="EnsemblFungi"/>
</dbReference>
<evidence type="ECO:0000256" key="1">
    <source>
        <dbReference type="ARBA" id="ARBA00004141"/>
    </source>
</evidence>
<evidence type="ECO:0000256" key="3">
    <source>
        <dbReference type="ARBA" id="ARBA00022692"/>
    </source>
</evidence>
<evidence type="ECO:0000313" key="8">
    <source>
        <dbReference type="EMBL" id="ODV90945.1"/>
    </source>
</evidence>
<dbReference type="PANTHER" id="PTHR23504:SF15">
    <property type="entry name" value="MAJOR FACILITATOR SUPERFAMILY (MFS) PROFILE DOMAIN-CONTAINING PROTEIN"/>
    <property type="match status" value="1"/>
</dbReference>
<feature type="transmembrane region" description="Helical" evidence="6">
    <location>
        <begin position="12"/>
        <end position="35"/>
    </location>
</feature>
<feature type="transmembrane region" description="Helical" evidence="6">
    <location>
        <begin position="55"/>
        <end position="74"/>
    </location>
</feature>
<feature type="transmembrane region" description="Helical" evidence="6">
    <location>
        <begin position="475"/>
        <end position="497"/>
    </location>
</feature>